<keyword evidence="5" id="KW-0694">RNA-binding</keyword>
<feature type="domain" description="Enoyl reductase (ER)" evidence="7">
    <location>
        <begin position="46"/>
        <end position="409"/>
    </location>
</feature>
<evidence type="ECO:0000256" key="2">
    <source>
        <dbReference type="ARBA" id="ARBA00011881"/>
    </source>
</evidence>
<dbReference type="InterPro" id="IPR020843">
    <property type="entry name" value="ER"/>
</dbReference>
<reference evidence="8 9" key="1">
    <citation type="submission" date="2020-02" db="EMBL/GenBank/DDBJ databases">
        <title>Whole-genome analyses of novel actinobacteria.</title>
        <authorList>
            <person name="Sahin N."/>
        </authorList>
    </citation>
    <scope>NUCLEOTIDE SEQUENCE [LARGE SCALE GENOMIC DNA]</scope>
    <source>
        <strain evidence="8 9">A7024</strain>
    </source>
</reference>
<evidence type="ECO:0000256" key="3">
    <source>
        <dbReference type="ARBA" id="ARBA00022490"/>
    </source>
</evidence>
<comment type="subunit">
    <text evidence="2">Homotetramer.</text>
</comment>
<dbReference type="PROSITE" id="PS01162">
    <property type="entry name" value="QOR_ZETA_CRYSTAL"/>
    <property type="match status" value="1"/>
</dbReference>
<name>A0A6G4TU70_9ACTN</name>
<sequence length="441" mass="47282">MDALAEAVVAGAPRETLTRIPLPDTYTAAHLRAADVGLFEGVEDKDVRKSIHVGDVPMPELAPDEALVAVMASGINYNTVWSATFEPVPTFAFLKHYGKLDRWSARHDLPHHVLGSDAAGVIVRTGAGVRRWHVGDEVVVATAYVDDEDPATHWDGMLGDTQRAWGFETNFGGLAHYAVVRANQLLPKAPHLTWEEAAANPLCAGTAYRMLVSERGARFKQGDVVLIWGAAGGLGAYAAQFVRNGGGIAVGVVSAPEKAERAKAMGCHVVLNRQQLGLTGNEPPDPATAGKRLGKLIRGAVGEDPHIVFEHVGRATFGISVFVVRRGGTVVTCGSSTGYQHEYDNRYLWMRLKKVIGSHGANLQEQWETNRLISLGHVRPALSATYPLSETAEASRLVQTNRHTGKIGVLGLAPRSGLGVSDEARRAELGGDAISPLLTRQ</sequence>
<dbReference type="SUPFAM" id="SSF50129">
    <property type="entry name" value="GroES-like"/>
    <property type="match status" value="1"/>
</dbReference>
<dbReference type="RefSeq" id="WP_165233202.1">
    <property type="nucleotide sequence ID" value="NZ_JAAKZV010000017.1"/>
</dbReference>
<dbReference type="InterPro" id="IPR036291">
    <property type="entry name" value="NAD(P)-bd_dom_sf"/>
</dbReference>
<protein>
    <submittedName>
        <fullName evidence="8">Crotonyl-CoA carboxylase/reductase</fullName>
        <ecNumber evidence="8">1.3.1.85</ecNumber>
    </submittedName>
</protein>
<dbReference type="InterPro" id="IPR010085">
    <property type="entry name" value="Crot_CoA_red"/>
</dbReference>
<keyword evidence="4" id="KW-0521">NADP</keyword>
<dbReference type="EMBL" id="JAAKZV010000017">
    <property type="protein sequence ID" value="NGN63569.1"/>
    <property type="molecule type" value="Genomic_DNA"/>
</dbReference>
<dbReference type="NCBIfam" id="TIGR01751">
    <property type="entry name" value="crot-CoA-red"/>
    <property type="match status" value="1"/>
</dbReference>
<dbReference type="InterPro" id="IPR002364">
    <property type="entry name" value="Quin_OxRdtase/zeta-crystal_CS"/>
</dbReference>
<dbReference type="EC" id="1.3.1.85" evidence="8"/>
<evidence type="ECO:0000256" key="5">
    <source>
        <dbReference type="ARBA" id="ARBA00022884"/>
    </source>
</evidence>
<dbReference type="InterPro" id="IPR013149">
    <property type="entry name" value="ADH-like_C"/>
</dbReference>
<dbReference type="AlphaFoldDB" id="A0A6G4TU70"/>
<dbReference type="GO" id="GO:0003723">
    <property type="term" value="F:RNA binding"/>
    <property type="evidence" value="ECO:0007669"/>
    <property type="project" value="UniProtKB-KW"/>
</dbReference>
<dbReference type="PANTHER" id="PTHR44154:SF1">
    <property type="entry name" value="QUINONE OXIDOREDUCTASE"/>
    <property type="match status" value="1"/>
</dbReference>
<keyword evidence="9" id="KW-1185">Reference proteome</keyword>
<evidence type="ECO:0000256" key="1">
    <source>
        <dbReference type="ARBA" id="ARBA00004496"/>
    </source>
</evidence>
<dbReference type="Gene3D" id="3.90.180.10">
    <property type="entry name" value="Medium-chain alcohol dehydrogenases, catalytic domain"/>
    <property type="match status" value="2"/>
</dbReference>
<dbReference type="GO" id="GO:0005737">
    <property type="term" value="C:cytoplasm"/>
    <property type="evidence" value="ECO:0007669"/>
    <property type="project" value="UniProtKB-SubCell"/>
</dbReference>
<accession>A0A6G4TU70</accession>
<dbReference type="Pfam" id="PF08240">
    <property type="entry name" value="ADH_N"/>
    <property type="match status" value="1"/>
</dbReference>
<evidence type="ECO:0000259" key="7">
    <source>
        <dbReference type="SMART" id="SM00829"/>
    </source>
</evidence>
<dbReference type="SUPFAM" id="SSF51735">
    <property type="entry name" value="NAD(P)-binding Rossmann-fold domains"/>
    <property type="match status" value="1"/>
</dbReference>
<dbReference type="GO" id="GO:0008270">
    <property type="term" value="F:zinc ion binding"/>
    <property type="evidence" value="ECO:0007669"/>
    <property type="project" value="InterPro"/>
</dbReference>
<dbReference type="InterPro" id="IPR013154">
    <property type="entry name" value="ADH-like_N"/>
</dbReference>
<keyword evidence="3" id="KW-0963">Cytoplasm</keyword>
<gene>
    <name evidence="8" type="primary">ccrA</name>
    <name evidence="8" type="ORF">G5C51_06570</name>
</gene>
<dbReference type="PANTHER" id="PTHR44154">
    <property type="entry name" value="QUINONE OXIDOREDUCTASE"/>
    <property type="match status" value="1"/>
</dbReference>
<keyword evidence="8" id="KW-0560">Oxidoreductase</keyword>
<organism evidence="8 9">
    <name type="scientific">Streptomyces coryli</name>
    <dbReference type="NCBI Taxonomy" id="1128680"/>
    <lineage>
        <taxon>Bacteria</taxon>
        <taxon>Bacillati</taxon>
        <taxon>Actinomycetota</taxon>
        <taxon>Actinomycetes</taxon>
        <taxon>Kitasatosporales</taxon>
        <taxon>Streptomycetaceae</taxon>
        <taxon>Streptomyces</taxon>
    </lineage>
</organism>
<dbReference type="InterPro" id="IPR011032">
    <property type="entry name" value="GroES-like_sf"/>
</dbReference>
<dbReference type="SMART" id="SM00829">
    <property type="entry name" value="PKS_ER"/>
    <property type="match status" value="1"/>
</dbReference>
<keyword evidence="6" id="KW-0007">Acetylation</keyword>
<dbReference type="InterPro" id="IPR051603">
    <property type="entry name" value="Zinc-ADH_QOR/CCCR"/>
</dbReference>
<evidence type="ECO:0000256" key="4">
    <source>
        <dbReference type="ARBA" id="ARBA00022857"/>
    </source>
</evidence>
<dbReference type="Proteomes" id="UP000481583">
    <property type="component" value="Unassembled WGS sequence"/>
</dbReference>
<evidence type="ECO:0000313" key="9">
    <source>
        <dbReference type="Proteomes" id="UP000481583"/>
    </source>
</evidence>
<evidence type="ECO:0000256" key="6">
    <source>
        <dbReference type="ARBA" id="ARBA00022990"/>
    </source>
</evidence>
<evidence type="ECO:0000313" key="8">
    <source>
        <dbReference type="EMBL" id="NGN63569.1"/>
    </source>
</evidence>
<comment type="subcellular location">
    <subcellularLocation>
        <location evidence="1">Cytoplasm</location>
    </subcellularLocation>
</comment>
<comment type="caution">
    <text evidence="8">The sequence shown here is derived from an EMBL/GenBank/DDBJ whole genome shotgun (WGS) entry which is preliminary data.</text>
</comment>
<dbReference type="GO" id="GO:0043880">
    <property type="term" value="F:crotonyl-CoA reductase activity"/>
    <property type="evidence" value="ECO:0007669"/>
    <property type="project" value="InterPro"/>
</dbReference>
<dbReference type="Pfam" id="PF00107">
    <property type="entry name" value="ADH_zinc_N"/>
    <property type="match status" value="1"/>
</dbReference>
<proteinExistence type="predicted"/>